<evidence type="ECO:0000259" key="6">
    <source>
        <dbReference type="SMART" id="SM00082"/>
    </source>
</evidence>
<dbReference type="SMART" id="SM00369">
    <property type="entry name" value="LRR_TYP"/>
    <property type="match status" value="4"/>
</dbReference>
<feature type="region of interest" description="Disordered" evidence="4">
    <location>
        <begin position="271"/>
        <end position="293"/>
    </location>
</feature>
<evidence type="ECO:0000256" key="2">
    <source>
        <dbReference type="ARBA" id="ARBA00022729"/>
    </source>
</evidence>
<keyword evidence="1" id="KW-0433">Leucine-rich repeat</keyword>
<keyword evidence="5" id="KW-1133">Transmembrane helix</keyword>
<proteinExistence type="predicted"/>
<feature type="compositionally biased region" description="Low complexity" evidence="4">
    <location>
        <begin position="355"/>
        <end position="364"/>
    </location>
</feature>
<dbReference type="AlphaFoldDB" id="A0A8C9FFJ1"/>
<dbReference type="Ensembl" id="ENSPSTT00000015777.1">
    <property type="protein sequence ID" value="ENSPSTP00000015032.1"/>
    <property type="gene ID" value="ENSPSTG00000010664.1"/>
</dbReference>
<reference evidence="7" key="2">
    <citation type="submission" date="2025-09" db="UniProtKB">
        <authorList>
            <consortium name="Ensembl"/>
        </authorList>
    </citation>
    <scope>IDENTIFICATION</scope>
</reference>
<dbReference type="PANTHER" id="PTHR31450:SF3">
    <property type="entry name" value="TYPE III ENDOSOME MEMBRANE PROTEIN TEMP"/>
    <property type="match status" value="1"/>
</dbReference>
<dbReference type="PANTHER" id="PTHR31450">
    <property type="entry name" value="LEUCINE-RICH REPEAT-CONTAINING PROTEIN 19 LRRC19 FAMILY MEMBER"/>
    <property type="match status" value="1"/>
</dbReference>
<dbReference type="SMART" id="SM00082">
    <property type="entry name" value="LRRCT"/>
    <property type="match status" value="1"/>
</dbReference>
<keyword evidence="5" id="KW-0812">Transmembrane</keyword>
<feature type="compositionally biased region" description="Low complexity" evidence="4">
    <location>
        <begin position="276"/>
        <end position="292"/>
    </location>
</feature>
<dbReference type="Pfam" id="PF13855">
    <property type="entry name" value="LRR_8"/>
    <property type="match status" value="1"/>
</dbReference>
<keyword evidence="3" id="KW-0677">Repeat</keyword>
<feature type="domain" description="LRRCT" evidence="6">
    <location>
        <begin position="218"/>
        <end position="265"/>
    </location>
</feature>
<evidence type="ECO:0000256" key="5">
    <source>
        <dbReference type="SAM" id="Phobius"/>
    </source>
</evidence>
<reference evidence="7" key="1">
    <citation type="submission" date="2025-08" db="UniProtKB">
        <authorList>
            <consortium name="Ensembl"/>
        </authorList>
    </citation>
    <scope>IDENTIFICATION</scope>
</reference>
<evidence type="ECO:0000256" key="3">
    <source>
        <dbReference type="ARBA" id="ARBA00022737"/>
    </source>
</evidence>
<dbReference type="InterPro" id="IPR000483">
    <property type="entry name" value="Cys-rich_flank_reg_C"/>
</dbReference>
<keyword evidence="8" id="KW-1185">Reference proteome</keyword>
<dbReference type="Pfam" id="PF15176">
    <property type="entry name" value="LRR19-TM"/>
    <property type="match status" value="1"/>
</dbReference>
<dbReference type="SUPFAM" id="SSF52058">
    <property type="entry name" value="L domain-like"/>
    <property type="match status" value="1"/>
</dbReference>
<organism evidence="7 8">
    <name type="scientific">Pavo cristatus</name>
    <name type="common">Indian peafowl</name>
    <name type="synonym">Blue peafowl</name>
    <dbReference type="NCBI Taxonomy" id="9049"/>
    <lineage>
        <taxon>Eukaryota</taxon>
        <taxon>Metazoa</taxon>
        <taxon>Chordata</taxon>
        <taxon>Craniata</taxon>
        <taxon>Vertebrata</taxon>
        <taxon>Euteleostomi</taxon>
        <taxon>Archelosauria</taxon>
        <taxon>Archosauria</taxon>
        <taxon>Dinosauria</taxon>
        <taxon>Saurischia</taxon>
        <taxon>Theropoda</taxon>
        <taxon>Coelurosauria</taxon>
        <taxon>Aves</taxon>
        <taxon>Neognathae</taxon>
        <taxon>Galloanserae</taxon>
        <taxon>Galliformes</taxon>
        <taxon>Phasianidae</taxon>
        <taxon>Phasianinae</taxon>
        <taxon>Pavo</taxon>
    </lineage>
</organism>
<evidence type="ECO:0000256" key="4">
    <source>
        <dbReference type="SAM" id="MobiDB-lite"/>
    </source>
</evidence>
<evidence type="ECO:0000313" key="7">
    <source>
        <dbReference type="Ensembl" id="ENSPSTP00000015032.1"/>
    </source>
</evidence>
<keyword evidence="2" id="KW-0732">Signal</keyword>
<name>A0A8C9FFJ1_PAVCR</name>
<sequence>MACPGTAIPITATLHQQGWLHRPPSNLFFCPAASWSSMAPTGLLGVCGLLCAWGAAAAAGQPCGLNHQGWADCSGKSLLHAPSSLPRNITGLDLSFNSLVMPQRGTLLTHFPSLRSLNLSSNALLTVHPAVFSNLGALCLLDLSNCSITYLHTDTFKGLENLQTLLLRNNSLQELEVPFFLPLRSLLHLNLQNNALMSMDTLMLQLMEVIPWVQLDGNPWACDCVTYPLQQWLKRRQAMHVTCASPSELRGQDIATLDSWELGCQKSQRFPRDVSPAQQTTATNNNTTAPPAGKGGRSWPYLVGFLVAAISISILVALVAKCKLCHKNFTSYRHRPLPETSSIGGSPLEEGTGWDRGSSGWGDSENPPVSNVTGLHVEDDDGFIEDNYIQPNEQLPEEEERESHISI</sequence>
<dbReference type="InterPro" id="IPR003591">
    <property type="entry name" value="Leu-rich_rpt_typical-subtyp"/>
</dbReference>
<dbReference type="PROSITE" id="PS51450">
    <property type="entry name" value="LRR"/>
    <property type="match status" value="1"/>
</dbReference>
<dbReference type="InterPro" id="IPR001611">
    <property type="entry name" value="Leu-rich_rpt"/>
</dbReference>
<keyword evidence="5" id="KW-0472">Membrane</keyword>
<feature type="region of interest" description="Disordered" evidence="4">
    <location>
        <begin position="337"/>
        <end position="407"/>
    </location>
</feature>
<evidence type="ECO:0000313" key="8">
    <source>
        <dbReference type="Proteomes" id="UP000694428"/>
    </source>
</evidence>
<accession>A0A8C9FFJ1</accession>
<dbReference type="Gene3D" id="3.80.10.10">
    <property type="entry name" value="Ribonuclease Inhibitor"/>
    <property type="match status" value="2"/>
</dbReference>
<protein>
    <recommendedName>
        <fullName evidence="6">LRRCT domain-containing protein</fullName>
    </recommendedName>
</protein>
<dbReference type="Proteomes" id="UP000694428">
    <property type="component" value="Unplaced"/>
</dbReference>
<evidence type="ECO:0000256" key="1">
    <source>
        <dbReference type="ARBA" id="ARBA00022614"/>
    </source>
</evidence>
<feature type="transmembrane region" description="Helical" evidence="5">
    <location>
        <begin position="299"/>
        <end position="320"/>
    </location>
</feature>
<dbReference type="InterPro" id="IPR032675">
    <property type="entry name" value="LRR_dom_sf"/>
</dbReference>